<dbReference type="GO" id="GO:0003677">
    <property type="term" value="F:DNA binding"/>
    <property type="evidence" value="ECO:0007669"/>
    <property type="project" value="InterPro"/>
</dbReference>
<evidence type="ECO:0000256" key="3">
    <source>
        <dbReference type="ARBA" id="ARBA00022679"/>
    </source>
</evidence>
<dbReference type="EMBL" id="CP013386">
    <property type="protein sequence ID" value="AOJ00753.1"/>
    <property type="molecule type" value="Genomic_DNA"/>
</dbReference>
<dbReference type="Proteomes" id="UP000062519">
    <property type="component" value="Chromosome 1"/>
</dbReference>
<gene>
    <name evidence="5" type="ORF">WS70_02065</name>
</gene>
<dbReference type="REBASE" id="155222">
    <property type="entry name" value="M.BspBDU6ORF2065P"/>
</dbReference>
<dbReference type="InterPro" id="IPR002052">
    <property type="entry name" value="DNA_methylase_N6_adenine_CS"/>
</dbReference>
<dbReference type="SUPFAM" id="SSF53335">
    <property type="entry name" value="S-adenosyl-L-methionine-dependent methyltransferases"/>
    <property type="match status" value="1"/>
</dbReference>
<dbReference type="InterPro" id="IPR002941">
    <property type="entry name" value="DNA_methylase_N4/N6"/>
</dbReference>
<comment type="similarity">
    <text evidence="1">Belongs to the N(4)/N(6)-methyltransferase family.</text>
</comment>
<dbReference type="GO" id="GO:0032259">
    <property type="term" value="P:methylation"/>
    <property type="evidence" value="ECO:0007669"/>
    <property type="project" value="UniProtKB-KW"/>
</dbReference>
<protein>
    <recommendedName>
        <fullName evidence="4">DNA methylase N-4/N-6 domain-containing protein</fullName>
    </recommendedName>
</protein>
<feature type="domain" description="DNA methylase N-4/N-6" evidence="4">
    <location>
        <begin position="2"/>
        <end position="150"/>
    </location>
</feature>
<reference evidence="5 6" key="1">
    <citation type="submission" date="2015-12" db="EMBL/GenBank/DDBJ databases">
        <title>Diversity of Burkholderia near neighbor genomes.</title>
        <authorList>
            <person name="Sahl J."/>
            <person name="Wagner D."/>
            <person name="Keim P."/>
        </authorList>
    </citation>
    <scope>NUCLEOTIDE SEQUENCE [LARGE SCALE GENOMIC DNA]</scope>
    <source>
        <strain evidence="5 6">BDU6</strain>
    </source>
</reference>
<evidence type="ECO:0000313" key="5">
    <source>
        <dbReference type="EMBL" id="AOJ00753.1"/>
    </source>
</evidence>
<proteinExistence type="inferred from homology"/>
<dbReference type="PROSITE" id="PS00092">
    <property type="entry name" value="N6_MTASE"/>
    <property type="match status" value="1"/>
</dbReference>
<dbReference type="InterPro" id="IPR029063">
    <property type="entry name" value="SAM-dependent_MTases_sf"/>
</dbReference>
<dbReference type="KEGG" id="buu:WS70_02065"/>
<evidence type="ECO:0000256" key="1">
    <source>
        <dbReference type="ARBA" id="ARBA00006594"/>
    </source>
</evidence>
<dbReference type="Pfam" id="PF01555">
    <property type="entry name" value="N6_N4_Mtase"/>
    <property type="match status" value="1"/>
</dbReference>
<evidence type="ECO:0000259" key="4">
    <source>
        <dbReference type="Pfam" id="PF01555"/>
    </source>
</evidence>
<name>A0A1B4FAP1_9BURK</name>
<evidence type="ECO:0000256" key="2">
    <source>
        <dbReference type="ARBA" id="ARBA00022603"/>
    </source>
</evidence>
<accession>A0A1B4FAP1</accession>
<keyword evidence="2" id="KW-0489">Methyltransferase</keyword>
<keyword evidence="3" id="KW-0808">Transferase</keyword>
<dbReference type="GO" id="GO:0008170">
    <property type="term" value="F:N-methyltransferase activity"/>
    <property type="evidence" value="ECO:0007669"/>
    <property type="project" value="InterPro"/>
</dbReference>
<dbReference type="Gene3D" id="3.40.50.150">
    <property type="entry name" value="Vaccinia Virus protein VP39"/>
    <property type="match status" value="1"/>
</dbReference>
<dbReference type="AlphaFoldDB" id="A0A1B4FAP1"/>
<sequence length="155" mass="18164">MDAVVFDPPYMHTPGGTAHNGHQNFENYYANNAEQDHDVVQQIWEETNGKPPKYHEAVLDLYFRSAREAMRVLKPDGIYIVKCQDEVCTNRQRLTHVEITIELEKRGFVTEDLFVVVQTGRPGVSRLKTKQYHARKNHSYFMVYRKPKAKKRARK</sequence>
<organism evidence="5 6">
    <name type="scientific">Burkholderia mayonis</name>
    <dbReference type="NCBI Taxonomy" id="1385591"/>
    <lineage>
        <taxon>Bacteria</taxon>
        <taxon>Pseudomonadati</taxon>
        <taxon>Pseudomonadota</taxon>
        <taxon>Betaproteobacteria</taxon>
        <taxon>Burkholderiales</taxon>
        <taxon>Burkholderiaceae</taxon>
        <taxon>Burkholderia</taxon>
        <taxon>pseudomallei group</taxon>
    </lineage>
</organism>
<keyword evidence="6" id="KW-1185">Reference proteome</keyword>
<evidence type="ECO:0000313" key="6">
    <source>
        <dbReference type="Proteomes" id="UP000062519"/>
    </source>
</evidence>